<name>A0AAE0K9H9_9PEZI</name>
<gene>
    <name evidence="2" type="ORF">B0H63DRAFT_563603</name>
</gene>
<dbReference type="SUPFAM" id="SSF55729">
    <property type="entry name" value="Acyl-CoA N-acyltransferases (Nat)"/>
    <property type="match status" value="1"/>
</dbReference>
<dbReference type="InterPro" id="IPR016181">
    <property type="entry name" value="Acyl_CoA_acyltransferase"/>
</dbReference>
<dbReference type="Proteomes" id="UP001285441">
    <property type="component" value="Unassembled WGS sequence"/>
</dbReference>
<sequence>MSNNPTPPILPEGYTLHPGFPSITNYCHLRAASGLTPKTEAQAAPIPKGSWYGCFITFSPPAVIITEASTPEAEKTVTVAMGRIIGDGGWYYHIVDMAVLPEHQRKGLGDAVLKHLLAYIQANSAEGLPYVNLFADPPGRKLYERNGFVDALPGQLGMKLPRTWVVKREAVEEIPE</sequence>
<dbReference type="Gene3D" id="3.40.630.30">
    <property type="match status" value="1"/>
</dbReference>
<organism evidence="2 3">
    <name type="scientific">Podospora didyma</name>
    <dbReference type="NCBI Taxonomy" id="330526"/>
    <lineage>
        <taxon>Eukaryota</taxon>
        <taxon>Fungi</taxon>
        <taxon>Dikarya</taxon>
        <taxon>Ascomycota</taxon>
        <taxon>Pezizomycotina</taxon>
        <taxon>Sordariomycetes</taxon>
        <taxon>Sordariomycetidae</taxon>
        <taxon>Sordariales</taxon>
        <taxon>Podosporaceae</taxon>
        <taxon>Podospora</taxon>
    </lineage>
</organism>
<evidence type="ECO:0000313" key="3">
    <source>
        <dbReference type="Proteomes" id="UP001285441"/>
    </source>
</evidence>
<dbReference type="EMBL" id="JAULSW010000008">
    <property type="protein sequence ID" value="KAK3372115.1"/>
    <property type="molecule type" value="Genomic_DNA"/>
</dbReference>
<comment type="caution">
    <text evidence="2">The sequence shown here is derived from an EMBL/GenBank/DDBJ whole genome shotgun (WGS) entry which is preliminary data.</text>
</comment>
<dbReference type="PANTHER" id="PTHR13355:SF23">
    <property type="entry name" value="FAMILY N-ACETYLTRANSFERASE, PUTATIVE (AFU_ORTHOLOGUE AFUA_3G00870)-RELATED"/>
    <property type="match status" value="1"/>
</dbReference>
<dbReference type="AlphaFoldDB" id="A0AAE0K9H9"/>
<dbReference type="InterPro" id="IPR000182">
    <property type="entry name" value="GNAT_dom"/>
</dbReference>
<reference evidence="2" key="1">
    <citation type="journal article" date="2023" name="Mol. Phylogenet. Evol.">
        <title>Genome-scale phylogeny and comparative genomics of the fungal order Sordariales.</title>
        <authorList>
            <person name="Hensen N."/>
            <person name="Bonometti L."/>
            <person name="Westerberg I."/>
            <person name="Brannstrom I.O."/>
            <person name="Guillou S."/>
            <person name="Cros-Aarteil S."/>
            <person name="Calhoun S."/>
            <person name="Haridas S."/>
            <person name="Kuo A."/>
            <person name="Mondo S."/>
            <person name="Pangilinan J."/>
            <person name="Riley R."/>
            <person name="LaButti K."/>
            <person name="Andreopoulos B."/>
            <person name="Lipzen A."/>
            <person name="Chen C."/>
            <person name="Yan M."/>
            <person name="Daum C."/>
            <person name="Ng V."/>
            <person name="Clum A."/>
            <person name="Steindorff A."/>
            <person name="Ohm R.A."/>
            <person name="Martin F."/>
            <person name="Silar P."/>
            <person name="Natvig D.O."/>
            <person name="Lalanne C."/>
            <person name="Gautier V."/>
            <person name="Ament-Velasquez S.L."/>
            <person name="Kruys A."/>
            <person name="Hutchinson M.I."/>
            <person name="Powell A.J."/>
            <person name="Barry K."/>
            <person name="Miller A.N."/>
            <person name="Grigoriev I.V."/>
            <person name="Debuchy R."/>
            <person name="Gladieux P."/>
            <person name="Hiltunen Thoren M."/>
            <person name="Johannesson H."/>
        </authorList>
    </citation>
    <scope>NUCLEOTIDE SEQUENCE</scope>
    <source>
        <strain evidence="2">CBS 232.78</strain>
    </source>
</reference>
<dbReference type="PANTHER" id="PTHR13355">
    <property type="entry name" value="GLUCOSAMINE 6-PHOSPHATE N-ACETYLTRANSFERASE"/>
    <property type="match status" value="1"/>
</dbReference>
<keyword evidence="3" id="KW-1185">Reference proteome</keyword>
<dbReference type="InterPro" id="IPR039143">
    <property type="entry name" value="GNPNAT1-like"/>
</dbReference>
<reference evidence="2" key="2">
    <citation type="submission" date="2023-06" db="EMBL/GenBank/DDBJ databases">
        <authorList>
            <consortium name="Lawrence Berkeley National Laboratory"/>
            <person name="Haridas S."/>
            <person name="Hensen N."/>
            <person name="Bonometti L."/>
            <person name="Westerberg I."/>
            <person name="Brannstrom I.O."/>
            <person name="Guillou S."/>
            <person name="Cros-Aarteil S."/>
            <person name="Calhoun S."/>
            <person name="Kuo A."/>
            <person name="Mondo S."/>
            <person name="Pangilinan J."/>
            <person name="Riley R."/>
            <person name="LaButti K."/>
            <person name="Andreopoulos B."/>
            <person name="Lipzen A."/>
            <person name="Chen C."/>
            <person name="Yanf M."/>
            <person name="Daum C."/>
            <person name="Ng V."/>
            <person name="Clum A."/>
            <person name="Steindorff A."/>
            <person name="Ohm R."/>
            <person name="Martin F."/>
            <person name="Silar P."/>
            <person name="Natvig D."/>
            <person name="Lalanne C."/>
            <person name="Gautier V."/>
            <person name="Ament-velasquez S.L."/>
            <person name="Kruys A."/>
            <person name="Hutchinson M.I."/>
            <person name="Powell A.J."/>
            <person name="Barry K."/>
            <person name="Miller A.N."/>
            <person name="Grigoriev I.V."/>
            <person name="Debuchy R."/>
            <person name="Gladieux P."/>
            <person name="Thoren M.H."/>
            <person name="Johannesson H."/>
        </authorList>
    </citation>
    <scope>NUCLEOTIDE SEQUENCE</scope>
    <source>
        <strain evidence="2">CBS 232.78</strain>
    </source>
</reference>
<evidence type="ECO:0000259" key="1">
    <source>
        <dbReference type="PROSITE" id="PS51186"/>
    </source>
</evidence>
<proteinExistence type="predicted"/>
<feature type="domain" description="N-acetyltransferase" evidence="1">
    <location>
        <begin position="30"/>
        <end position="163"/>
    </location>
</feature>
<evidence type="ECO:0000313" key="2">
    <source>
        <dbReference type="EMBL" id="KAK3372115.1"/>
    </source>
</evidence>
<protein>
    <submittedName>
        <fullName evidence="2">GNAT family acetyltransferase</fullName>
    </submittedName>
</protein>
<dbReference type="GO" id="GO:0008080">
    <property type="term" value="F:N-acetyltransferase activity"/>
    <property type="evidence" value="ECO:0007669"/>
    <property type="project" value="TreeGrafter"/>
</dbReference>
<dbReference type="CDD" id="cd04301">
    <property type="entry name" value="NAT_SF"/>
    <property type="match status" value="1"/>
</dbReference>
<dbReference type="Pfam" id="PF13508">
    <property type="entry name" value="Acetyltransf_7"/>
    <property type="match status" value="1"/>
</dbReference>
<dbReference type="PROSITE" id="PS51186">
    <property type="entry name" value="GNAT"/>
    <property type="match status" value="1"/>
</dbReference>
<accession>A0AAE0K9H9</accession>